<organism evidence="2">
    <name type="scientific">freshwater metagenome</name>
    <dbReference type="NCBI Taxonomy" id="449393"/>
    <lineage>
        <taxon>unclassified sequences</taxon>
        <taxon>metagenomes</taxon>
        <taxon>ecological metagenomes</taxon>
    </lineage>
</organism>
<dbReference type="GO" id="GO:0009379">
    <property type="term" value="C:Holliday junction helicase complex"/>
    <property type="evidence" value="ECO:0007669"/>
    <property type="project" value="InterPro"/>
</dbReference>
<dbReference type="AlphaFoldDB" id="A0A6J6EM50"/>
<dbReference type="GO" id="GO:0006310">
    <property type="term" value="P:DNA recombination"/>
    <property type="evidence" value="ECO:0007669"/>
    <property type="project" value="InterPro"/>
</dbReference>
<dbReference type="InterPro" id="IPR011114">
    <property type="entry name" value="RuvA_C"/>
</dbReference>
<dbReference type="GO" id="GO:0009378">
    <property type="term" value="F:four-way junction helicase activity"/>
    <property type="evidence" value="ECO:0007669"/>
    <property type="project" value="InterPro"/>
</dbReference>
<name>A0A6J6EM50_9ZZZZ</name>
<feature type="domain" description="Holliday junction DNA helicase RuvA C-terminal" evidence="1">
    <location>
        <begin position="35"/>
        <end position="76"/>
    </location>
</feature>
<protein>
    <submittedName>
        <fullName evidence="2">Unannotated protein</fullName>
    </submittedName>
</protein>
<dbReference type="InterPro" id="IPR036267">
    <property type="entry name" value="RuvA_C_sf"/>
</dbReference>
<accession>A0A6J6EM50</accession>
<dbReference type="GO" id="GO:0005524">
    <property type="term" value="F:ATP binding"/>
    <property type="evidence" value="ECO:0007669"/>
    <property type="project" value="InterPro"/>
</dbReference>
<dbReference type="Pfam" id="PF07499">
    <property type="entry name" value="RuvA_C"/>
    <property type="match status" value="1"/>
</dbReference>
<reference evidence="2" key="1">
    <citation type="submission" date="2020-05" db="EMBL/GenBank/DDBJ databases">
        <authorList>
            <person name="Chiriac C."/>
            <person name="Salcher M."/>
            <person name="Ghai R."/>
            <person name="Kavagutti S V."/>
        </authorList>
    </citation>
    <scope>NUCLEOTIDE SEQUENCE</scope>
</reference>
<dbReference type="GO" id="GO:0006281">
    <property type="term" value="P:DNA repair"/>
    <property type="evidence" value="ECO:0007669"/>
    <property type="project" value="InterPro"/>
</dbReference>
<dbReference type="CDD" id="cd14332">
    <property type="entry name" value="UBA_RuvA_C"/>
    <property type="match status" value="1"/>
</dbReference>
<gene>
    <name evidence="2" type="ORF">UFOPK1591_01583</name>
</gene>
<dbReference type="EMBL" id="CAEZTD010000196">
    <property type="protein sequence ID" value="CAB4576234.1"/>
    <property type="molecule type" value="Genomic_DNA"/>
</dbReference>
<sequence>MSLAGKLSALADLDSDGAGIGKPSSVKTASTSSISESVVVALTGLGWNERSASDAVRSVLARDSGASAATVLREALLSLGSAPSGKVSREQ</sequence>
<proteinExistence type="predicted"/>
<evidence type="ECO:0000313" key="2">
    <source>
        <dbReference type="EMBL" id="CAB4576234.1"/>
    </source>
</evidence>
<dbReference type="SUPFAM" id="SSF46929">
    <property type="entry name" value="DNA helicase RuvA subunit, C-terminal domain"/>
    <property type="match status" value="1"/>
</dbReference>
<evidence type="ECO:0000259" key="1">
    <source>
        <dbReference type="Pfam" id="PF07499"/>
    </source>
</evidence>
<dbReference type="Gene3D" id="1.10.8.10">
    <property type="entry name" value="DNA helicase RuvA subunit, C-terminal domain"/>
    <property type="match status" value="1"/>
</dbReference>